<dbReference type="AlphaFoldDB" id="A0A4R7V976"/>
<feature type="coiled-coil region" evidence="1">
    <location>
        <begin position="21"/>
        <end position="76"/>
    </location>
</feature>
<dbReference type="OrthoDB" id="3691987at2"/>
<keyword evidence="1" id="KW-0175">Coiled coil</keyword>
<accession>A0A4R7V976</accession>
<evidence type="ECO:0000313" key="4">
    <source>
        <dbReference type="Proteomes" id="UP000294927"/>
    </source>
</evidence>
<dbReference type="EMBL" id="SOCP01000012">
    <property type="protein sequence ID" value="TDV45483.1"/>
    <property type="molecule type" value="Genomic_DNA"/>
</dbReference>
<evidence type="ECO:0000256" key="1">
    <source>
        <dbReference type="SAM" id="Coils"/>
    </source>
</evidence>
<feature type="coiled-coil region" evidence="1">
    <location>
        <begin position="116"/>
        <end position="168"/>
    </location>
</feature>
<protein>
    <recommendedName>
        <fullName evidence="5">DivIVA protein</fullName>
    </recommendedName>
</protein>
<feature type="region of interest" description="Disordered" evidence="2">
    <location>
        <begin position="245"/>
        <end position="289"/>
    </location>
</feature>
<sequence>MAVADDREPVGFTVVRHGFDRTQVRQRLDELTEVAEKATTERDEALEQVAELHGELEIARREIAALAERLETQGDDESSTRLLAVAKSQAAEITARARVAAEQTWAAAEQAAATMRDRYKAMIASLDDQSDELNRTHKSVMAAAKTQVEEMTTEAERRREAIDKEAEEDRIRIDREFSETMAAKREALRIEIEETTASCEHDVGARLRAADEEARRRVESVTEQVQRLTSVRDQLNERLRDTKELLDISSSLLEPVEGESTTPAEEPPAKDDGSKVPPQRATKRQPAKR</sequence>
<organism evidence="3 4">
    <name type="scientific">Actinophytocola oryzae</name>
    <dbReference type="NCBI Taxonomy" id="502181"/>
    <lineage>
        <taxon>Bacteria</taxon>
        <taxon>Bacillati</taxon>
        <taxon>Actinomycetota</taxon>
        <taxon>Actinomycetes</taxon>
        <taxon>Pseudonocardiales</taxon>
        <taxon>Pseudonocardiaceae</taxon>
    </lineage>
</organism>
<feature type="coiled-coil region" evidence="1">
    <location>
        <begin position="218"/>
        <end position="245"/>
    </location>
</feature>
<evidence type="ECO:0008006" key="5">
    <source>
        <dbReference type="Google" id="ProtNLM"/>
    </source>
</evidence>
<proteinExistence type="predicted"/>
<dbReference type="RefSeq" id="WP_133906202.1">
    <property type="nucleotide sequence ID" value="NZ_SOCP01000012.1"/>
</dbReference>
<evidence type="ECO:0000313" key="3">
    <source>
        <dbReference type="EMBL" id="TDV45483.1"/>
    </source>
</evidence>
<gene>
    <name evidence="3" type="ORF">CLV71_112151</name>
</gene>
<dbReference type="Proteomes" id="UP000294927">
    <property type="component" value="Unassembled WGS sequence"/>
</dbReference>
<keyword evidence="4" id="KW-1185">Reference proteome</keyword>
<evidence type="ECO:0000256" key="2">
    <source>
        <dbReference type="SAM" id="MobiDB-lite"/>
    </source>
</evidence>
<comment type="caution">
    <text evidence="3">The sequence shown here is derived from an EMBL/GenBank/DDBJ whole genome shotgun (WGS) entry which is preliminary data.</text>
</comment>
<reference evidence="3 4" key="1">
    <citation type="submission" date="2019-03" db="EMBL/GenBank/DDBJ databases">
        <title>Genomic Encyclopedia of Archaeal and Bacterial Type Strains, Phase II (KMG-II): from individual species to whole genera.</title>
        <authorList>
            <person name="Goeker M."/>
        </authorList>
    </citation>
    <scope>NUCLEOTIDE SEQUENCE [LARGE SCALE GENOMIC DNA]</scope>
    <source>
        <strain evidence="3 4">DSM 45499</strain>
    </source>
</reference>
<name>A0A4R7V976_9PSEU</name>